<dbReference type="SUPFAM" id="SSF103473">
    <property type="entry name" value="MFS general substrate transporter"/>
    <property type="match status" value="1"/>
</dbReference>
<feature type="domain" description="Major facilitator superfamily (MFS) profile" evidence="7">
    <location>
        <begin position="105"/>
        <end position="517"/>
    </location>
</feature>
<evidence type="ECO:0000256" key="5">
    <source>
        <dbReference type="SAM" id="MobiDB-lite"/>
    </source>
</evidence>
<dbReference type="InterPro" id="IPR020846">
    <property type="entry name" value="MFS_dom"/>
</dbReference>
<keyword evidence="2 6" id="KW-0812">Transmembrane</keyword>
<sequence>MDKKPELEHISRANSSDIAGLQSKDNYNYEVDYDEGGAPNHKNAELDEELFNEKPDLSWPAIRHYFATRLSTMLDLPLYHTNKKWYEVINPIPGLRLMTASDWNFYGLGFFAWALDAMDFFCVSVAAPEIALTLGISVTDVTWGVTLVLMLRSVGALIFGIASDYFGRKWTYIIICSLFCVVEIGTGFVQTYQQFLGVRAVFGILMGAMYPISMVTALEGQPVEARSVLLGLFLPGYTFGYILAMVWYRLFILTYKDGEGWRSLLWFSAGLSVVLVVWRLCAPESPDFINLKKKKEKFNEQLKSQDEPGKKKRFWHKFDYSIIVTLKTEWLMFSYLVLLYAGWNFTTHGSQDLYVTLLKNQYHMGIDKRTVIIVTSNIGAIVGGIIMGQMSELLGRRLTVVVSMVVAGAFLYPSFFNANQNWPAYIFLIGAVYASFSVGPAYLLELVNSTHRTLLSGVAYQLGNLISSASATIEARIGENFPLSEPGEYDYGKVMCIFCGAVFAYMLVIIFLGPERFHKNLRIHDDEIEEVNDETGSTSTVDSVKEKV</sequence>
<dbReference type="CDD" id="cd17316">
    <property type="entry name" value="MFS_SV2_like"/>
    <property type="match status" value="1"/>
</dbReference>
<dbReference type="Pfam" id="PF00083">
    <property type="entry name" value="Sugar_tr"/>
    <property type="match status" value="1"/>
</dbReference>
<dbReference type="PROSITE" id="PS50850">
    <property type="entry name" value="MFS"/>
    <property type="match status" value="1"/>
</dbReference>
<dbReference type="Proteomes" id="UP000253472">
    <property type="component" value="Unassembled WGS sequence"/>
</dbReference>
<proteinExistence type="predicted"/>
<feature type="transmembrane region" description="Helical" evidence="6">
    <location>
        <begin position="195"/>
        <end position="216"/>
    </location>
</feature>
<feature type="transmembrane region" description="Helical" evidence="6">
    <location>
        <begin position="320"/>
        <end position="343"/>
    </location>
</feature>
<protein>
    <submittedName>
        <fullName evidence="8">Carboxylic acid transporter</fullName>
    </submittedName>
</protein>
<dbReference type="OrthoDB" id="5296287at2759"/>
<feature type="transmembrane region" description="Helical" evidence="6">
    <location>
        <begin position="141"/>
        <end position="163"/>
    </location>
</feature>
<dbReference type="GO" id="GO:0035879">
    <property type="term" value="P:plasma membrane lactate transport"/>
    <property type="evidence" value="ECO:0007669"/>
    <property type="project" value="TreeGrafter"/>
</dbReference>
<evidence type="ECO:0000256" key="6">
    <source>
        <dbReference type="SAM" id="Phobius"/>
    </source>
</evidence>
<name>A0A367XUW0_9ASCO</name>
<organism evidence="8 9">
    <name type="scientific">Candida viswanathii</name>
    <dbReference type="NCBI Taxonomy" id="5486"/>
    <lineage>
        <taxon>Eukaryota</taxon>
        <taxon>Fungi</taxon>
        <taxon>Dikarya</taxon>
        <taxon>Ascomycota</taxon>
        <taxon>Saccharomycotina</taxon>
        <taxon>Pichiomycetes</taxon>
        <taxon>Debaryomycetaceae</taxon>
        <taxon>Candida/Lodderomyces clade</taxon>
        <taxon>Candida</taxon>
    </lineage>
</organism>
<dbReference type="InterPro" id="IPR005829">
    <property type="entry name" value="Sugar_transporter_CS"/>
</dbReference>
<dbReference type="GO" id="GO:0005886">
    <property type="term" value="C:plasma membrane"/>
    <property type="evidence" value="ECO:0007669"/>
    <property type="project" value="TreeGrafter"/>
</dbReference>
<reference evidence="8 9" key="1">
    <citation type="submission" date="2018-06" db="EMBL/GenBank/DDBJ databases">
        <title>Whole genome sequencing of Candida tropicalis (genome annotated by CSBL at Korea University).</title>
        <authorList>
            <person name="Ahn J."/>
        </authorList>
    </citation>
    <scope>NUCLEOTIDE SEQUENCE [LARGE SCALE GENOMIC DNA]</scope>
    <source>
        <strain evidence="8 9">ATCC 20962</strain>
    </source>
</reference>
<feature type="transmembrane region" description="Helical" evidence="6">
    <location>
        <begin position="170"/>
        <end position="189"/>
    </location>
</feature>
<feature type="compositionally biased region" description="Basic and acidic residues" evidence="5">
    <location>
        <begin position="1"/>
        <end position="11"/>
    </location>
</feature>
<feature type="transmembrane region" description="Helical" evidence="6">
    <location>
        <begin position="453"/>
        <end position="471"/>
    </location>
</feature>
<keyword evidence="3 6" id="KW-1133">Transmembrane helix</keyword>
<dbReference type="EMBL" id="QLNQ01000028">
    <property type="protein sequence ID" value="RCK57415.1"/>
    <property type="molecule type" value="Genomic_DNA"/>
</dbReference>
<feature type="transmembrane region" description="Helical" evidence="6">
    <location>
        <begin position="398"/>
        <end position="416"/>
    </location>
</feature>
<gene>
    <name evidence="8" type="primary">JEN1_3</name>
    <name evidence="8" type="ORF">Cantr_06153</name>
</gene>
<dbReference type="STRING" id="5486.A0A367XUW0"/>
<evidence type="ECO:0000256" key="2">
    <source>
        <dbReference type="ARBA" id="ARBA00022692"/>
    </source>
</evidence>
<feature type="transmembrane region" description="Helical" evidence="6">
    <location>
        <begin position="491"/>
        <end position="512"/>
    </location>
</feature>
<evidence type="ECO:0000313" key="8">
    <source>
        <dbReference type="EMBL" id="RCK57415.1"/>
    </source>
</evidence>
<feature type="transmembrane region" description="Helical" evidence="6">
    <location>
        <begin position="369"/>
        <end position="386"/>
    </location>
</feature>
<dbReference type="PANTHER" id="PTHR23508">
    <property type="entry name" value="CARBOXYLIC ACID TRANSPORTER PROTEIN HOMOLOG"/>
    <property type="match status" value="1"/>
</dbReference>
<dbReference type="Gene3D" id="1.20.1250.20">
    <property type="entry name" value="MFS general substrate transporter like domains"/>
    <property type="match status" value="1"/>
</dbReference>
<dbReference type="GO" id="GO:0015355">
    <property type="term" value="F:secondary active monocarboxylate transmembrane transporter activity"/>
    <property type="evidence" value="ECO:0007669"/>
    <property type="project" value="TreeGrafter"/>
</dbReference>
<dbReference type="InterPro" id="IPR005828">
    <property type="entry name" value="MFS_sugar_transport-like"/>
</dbReference>
<comment type="subcellular location">
    <subcellularLocation>
        <location evidence="1">Membrane</location>
        <topology evidence="1">Multi-pass membrane protein</topology>
    </subcellularLocation>
</comment>
<feature type="transmembrane region" description="Helical" evidence="6">
    <location>
        <begin position="263"/>
        <end position="282"/>
    </location>
</feature>
<dbReference type="PROSITE" id="PS00216">
    <property type="entry name" value="SUGAR_TRANSPORT_1"/>
    <property type="match status" value="1"/>
</dbReference>
<dbReference type="AlphaFoldDB" id="A0A367XUW0"/>
<accession>A0A367XUW0</accession>
<dbReference type="PANTHER" id="PTHR23508:SF10">
    <property type="entry name" value="CARBOXYLIC ACID TRANSPORTER PROTEIN HOMOLOG"/>
    <property type="match status" value="1"/>
</dbReference>
<evidence type="ECO:0000256" key="1">
    <source>
        <dbReference type="ARBA" id="ARBA00004141"/>
    </source>
</evidence>
<feature type="transmembrane region" description="Helical" evidence="6">
    <location>
        <begin position="105"/>
        <end position="126"/>
    </location>
</feature>
<keyword evidence="4 6" id="KW-0472">Membrane</keyword>
<evidence type="ECO:0000256" key="3">
    <source>
        <dbReference type="ARBA" id="ARBA00022989"/>
    </source>
</evidence>
<comment type="caution">
    <text evidence="8">The sequence shown here is derived from an EMBL/GenBank/DDBJ whole genome shotgun (WGS) entry which is preliminary data.</text>
</comment>
<feature type="transmembrane region" description="Helical" evidence="6">
    <location>
        <begin position="422"/>
        <end position="444"/>
    </location>
</feature>
<feature type="transmembrane region" description="Helical" evidence="6">
    <location>
        <begin position="228"/>
        <end position="251"/>
    </location>
</feature>
<feature type="region of interest" description="Disordered" evidence="5">
    <location>
        <begin position="1"/>
        <end position="21"/>
    </location>
</feature>
<dbReference type="InterPro" id="IPR036259">
    <property type="entry name" value="MFS_trans_sf"/>
</dbReference>
<evidence type="ECO:0000259" key="7">
    <source>
        <dbReference type="PROSITE" id="PS50850"/>
    </source>
</evidence>
<keyword evidence="9" id="KW-1185">Reference proteome</keyword>
<evidence type="ECO:0000313" key="9">
    <source>
        <dbReference type="Proteomes" id="UP000253472"/>
    </source>
</evidence>
<evidence type="ECO:0000256" key="4">
    <source>
        <dbReference type="ARBA" id="ARBA00023136"/>
    </source>
</evidence>